<dbReference type="EMBL" id="WTYY01000001">
    <property type="protein sequence ID" value="MXO87232.1"/>
    <property type="molecule type" value="Genomic_DNA"/>
</dbReference>
<evidence type="ECO:0000313" key="1">
    <source>
        <dbReference type="EMBL" id="MXO87232.1"/>
    </source>
</evidence>
<accession>A0A844ZIY0</accession>
<sequence>MTKFDPETFSDNVQLAGFHMEAGQRNFMELVRIIAADLDTSMTALRPYLRAWFNGARDALEDFGIDVSDASSADEVAAAMRCFAMWADQPVEAE</sequence>
<gene>
    <name evidence="1" type="ORF">GRI32_00580</name>
</gene>
<keyword evidence="2" id="KW-1185">Reference proteome</keyword>
<dbReference type="RefSeq" id="WP_160589197.1">
    <property type="nucleotide sequence ID" value="NZ_BAAAFP010000002.1"/>
</dbReference>
<evidence type="ECO:0000313" key="2">
    <source>
        <dbReference type="Proteomes" id="UP000435243"/>
    </source>
</evidence>
<comment type="caution">
    <text evidence="1">The sequence shown here is derived from an EMBL/GenBank/DDBJ whole genome shotgun (WGS) entry which is preliminary data.</text>
</comment>
<reference evidence="1 2" key="1">
    <citation type="submission" date="2019-12" db="EMBL/GenBank/DDBJ databases">
        <title>Genomic-based taxomic classification of the family Erythrobacteraceae.</title>
        <authorList>
            <person name="Xu L."/>
        </authorList>
    </citation>
    <scope>NUCLEOTIDE SEQUENCE [LARGE SCALE GENOMIC DNA]</scope>
    <source>
        <strain evidence="1 2">JCM 16339</strain>
    </source>
</reference>
<dbReference type="Proteomes" id="UP000435243">
    <property type="component" value="Unassembled WGS sequence"/>
</dbReference>
<proteinExistence type="predicted"/>
<dbReference type="AlphaFoldDB" id="A0A844ZIY0"/>
<name>A0A844ZIY0_9SPHN</name>
<organism evidence="1 2">
    <name type="scientific">Alteraurantiacibacter aestuarii</name>
    <dbReference type="NCBI Taxonomy" id="650004"/>
    <lineage>
        <taxon>Bacteria</taxon>
        <taxon>Pseudomonadati</taxon>
        <taxon>Pseudomonadota</taxon>
        <taxon>Alphaproteobacteria</taxon>
        <taxon>Sphingomonadales</taxon>
        <taxon>Erythrobacteraceae</taxon>
        <taxon>Alteraurantiacibacter</taxon>
    </lineage>
</organism>
<protein>
    <submittedName>
        <fullName evidence="1">Uncharacterized protein</fullName>
    </submittedName>
</protein>
<dbReference type="OrthoDB" id="9814088at2"/>